<dbReference type="Pfam" id="PF03061">
    <property type="entry name" value="4HBT"/>
    <property type="match status" value="1"/>
</dbReference>
<comment type="caution">
    <text evidence="3">The sequence shown here is derived from an EMBL/GenBank/DDBJ whole genome shotgun (WGS) entry which is preliminary data.</text>
</comment>
<feature type="domain" description="HotDog ACOT-type" evidence="2">
    <location>
        <begin position="7"/>
        <end position="119"/>
    </location>
</feature>
<dbReference type="SUPFAM" id="SSF54637">
    <property type="entry name" value="Thioesterase/thiol ester dehydrase-isomerase"/>
    <property type="match status" value="1"/>
</dbReference>
<dbReference type="PANTHER" id="PTHR11049">
    <property type="entry name" value="ACYL COENZYME A THIOESTER HYDROLASE"/>
    <property type="match status" value="1"/>
</dbReference>
<reference evidence="3" key="1">
    <citation type="journal article" date="2014" name="Int. J. Syst. Evol. Microbiol.">
        <title>Complete genome sequence of Corynebacterium casei LMG S-19264T (=DSM 44701T), isolated from a smear-ripened cheese.</title>
        <authorList>
            <consortium name="US DOE Joint Genome Institute (JGI-PGF)"/>
            <person name="Walter F."/>
            <person name="Albersmeier A."/>
            <person name="Kalinowski J."/>
            <person name="Ruckert C."/>
        </authorList>
    </citation>
    <scope>NUCLEOTIDE SEQUENCE</scope>
    <source>
        <strain evidence="3">JCM 13583</strain>
    </source>
</reference>
<name>A0AA37BSE8_9ARCH</name>
<dbReference type="GO" id="GO:0006637">
    <property type="term" value="P:acyl-CoA metabolic process"/>
    <property type="evidence" value="ECO:0007669"/>
    <property type="project" value="TreeGrafter"/>
</dbReference>
<accession>A0AA37BSE8</accession>
<dbReference type="Gene3D" id="3.10.129.10">
    <property type="entry name" value="Hotdog Thioesterase"/>
    <property type="match status" value="1"/>
</dbReference>
<proteinExistence type="predicted"/>
<keyword evidence="4" id="KW-1185">Reference proteome</keyword>
<evidence type="ECO:0000313" key="4">
    <source>
        <dbReference type="Proteomes" id="UP000632195"/>
    </source>
</evidence>
<reference evidence="3" key="2">
    <citation type="submission" date="2022-09" db="EMBL/GenBank/DDBJ databases">
        <authorList>
            <person name="Sun Q."/>
            <person name="Ohkuma M."/>
        </authorList>
    </citation>
    <scope>NUCLEOTIDE SEQUENCE</scope>
    <source>
        <strain evidence="3">JCM 13583</strain>
    </source>
</reference>
<dbReference type="GO" id="GO:0005829">
    <property type="term" value="C:cytosol"/>
    <property type="evidence" value="ECO:0007669"/>
    <property type="project" value="TreeGrafter"/>
</dbReference>
<dbReference type="GO" id="GO:0052816">
    <property type="term" value="F:long-chain fatty acyl-CoA hydrolase activity"/>
    <property type="evidence" value="ECO:0007669"/>
    <property type="project" value="TreeGrafter"/>
</dbReference>
<gene>
    <name evidence="3" type="ORF">GCM10007108_11030</name>
</gene>
<sequence>MEQKSWRESYTELQRLVLPADTNIYNALYGGRLVEWIDNVASIVATKHSRRRAVTGSIDSLFFLSPIHLGDIVIMSGRLNYVTRTTMEIQVDVYSEEGLTGVRRFTTTAFLTYVAIDQDGRPTPVPGLLIEDEETKRRFEEGAKRSEARLAQLSRVRESHKNEI</sequence>
<dbReference type="RefSeq" id="WP_188680985.1">
    <property type="nucleotide sequence ID" value="NZ_BMNY01000001.1"/>
</dbReference>
<organism evidence="3 4">
    <name type="scientific">Thermogymnomonas acidicola</name>
    <dbReference type="NCBI Taxonomy" id="399579"/>
    <lineage>
        <taxon>Archaea</taxon>
        <taxon>Methanobacteriati</taxon>
        <taxon>Thermoplasmatota</taxon>
        <taxon>Thermoplasmata</taxon>
        <taxon>Thermoplasmatales</taxon>
        <taxon>Thermogymnomonas</taxon>
    </lineage>
</organism>
<keyword evidence="1" id="KW-0378">Hydrolase</keyword>
<dbReference type="PROSITE" id="PS51770">
    <property type="entry name" value="HOTDOG_ACOT"/>
    <property type="match status" value="1"/>
</dbReference>
<evidence type="ECO:0000313" key="3">
    <source>
        <dbReference type="EMBL" id="GGM74814.1"/>
    </source>
</evidence>
<evidence type="ECO:0000259" key="2">
    <source>
        <dbReference type="PROSITE" id="PS51770"/>
    </source>
</evidence>
<protein>
    <submittedName>
        <fullName evidence="3">Acyl-CoA thioesterase</fullName>
    </submittedName>
</protein>
<dbReference type="PANTHER" id="PTHR11049:SF24">
    <property type="entry name" value="CYTOSOLIC ACYL COENZYME A THIOESTER HYDROLASE"/>
    <property type="match status" value="1"/>
</dbReference>
<dbReference type="EMBL" id="BMNY01000001">
    <property type="protein sequence ID" value="GGM74814.1"/>
    <property type="molecule type" value="Genomic_DNA"/>
</dbReference>
<dbReference type="Proteomes" id="UP000632195">
    <property type="component" value="Unassembled WGS sequence"/>
</dbReference>
<dbReference type="GO" id="GO:0009062">
    <property type="term" value="P:fatty acid catabolic process"/>
    <property type="evidence" value="ECO:0007669"/>
    <property type="project" value="TreeGrafter"/>
</dbReference>
<dbReference type="InterPro" id="IPR006683">
    <property type="entry name" value="Thioestr_dom"/>
</dbReference>
<evidence type="ECO:0000256" key="1">
    <source>
        <dbReference type="ARBA" id="ARBA00022801"/>
    </source>
</evidence>
<dbReference type="InterPro" id="IPR040170">
    <property type="entry name" value="Cytosol_ACT"/>
</dbReference>
<dbReference type="InterPro" id="IPR033120">
    <property type="entry name" value="HOTDOG_ACOT"/>
</dbReference>
<dbReference type="CDD" id="cd03442">
    <property type="entry name" value="BFIT_BACH"/>
    <property type="match status" value="1"/>
</dbReference>
<dbReference type="InterPro" id="IPR029069">
    <property type="entry name" value="HotDog_dom_sf"/>
</dbReference>
<dbReference type="AlphaFoldDB" id="A0AA37BSE8"/>